<keyword evidence="1" id="KW-0812">Transmembrane</keyword>
<keyword evidence="1" id="KW-0472">Membrane</keyword>
<name>Q8EJ13_SHEON</name>
<evidence type="ECO:0000313" key="3">
    <source>
        <dbReference type="Proteomes" id="UP000008186"/>
    </source>
</evidence>
<evidence type="ECO:0000313" key="2">
    <source>
        <dbReference type="EMBL" id="AAN53740.1"/>
    </source>
</evidence>
<reference evidence="2 3" key="2">
    <citation type="journal article" date="2005" name="Proteomics">
        <title>Global detection and characterization of hypothetical proteins in Shewanella oneidensis MR-1 using LC-MS based proteomics.</title>
        <authorList>
            <person name="Elias D.A."/>
            <person name="Monroe M.E."/>
            <person name="Marshall M.J."/>
            <person name="Romine M.F."/>
            <person name="Belieav A.S."/>
            <person name="Fredrickson J.K."/>
            <person name="Anderson G.A."/>
            <person name="Smith R.D."/>
            <person name="Lipton M.S."/>
        </authorList>
    </citation>
    <scope>NUCLEOTIDE SEQUENCE [LARGE SCALE GENOMIC DNA]</scope>
    <source>
        <strain evidence="3">ATCC 700550 / JCM 31522 / CIP 106686 / LMG 19005 / NCIMB 14063 / MR-1</strain>
    </source>
</reference>
<dbReference type="eggNOG" id="ENOG5032VPE">
    <property type="taxonomic scope" value="Bacteria"/>
</dbReference>
<dbReference type="KEGG" id="son:SO_0662"/>
<dbReference type="Proteomes" id="UP000008186">
    <property type="component" value="Chromosome"/>
</dbReference>
<keyword evidence="1" id="KW-1133">Transmembrane helix</keyword>
<dbReference type="BioCyc" id="SONE211586:G1GMP-625-MONOMER"/>
<dbReference type="Pfam" id="PF10805">
    <property type="entry name" value="DUF2730"/>
    <property type="match status" value="1"/>
</dbReference>
<accession>Q8EJ13</accession>
<dbReference type="HOGENOM" id="CLU_2156627_0_0_6"/>
<dbReference type="OrthoDB" id="6268681at2"/>
<organism evidence="2 3">
    <name type="scientific">Shewanella oneidensis (strain ATCC 700550 / JCM 31522 / CIP 106686 / LMG 19005 / NCIMB 14063 / MR-1)</name>
    <dbReference type="NCBI Taxonomy" id="211586"/>
    <lineage>
        <taxon>Bacteria</taxon>
        <taxon>Pseudomonadati</taxon>
        <taxon>Pseudomonadota</taxon>
        <taxon>Gammaproteobacteria</taxon>
        <taxon>Alteromonadales</taxon>
        <taxon>Shewanellaceae</taxon>
        <taxon>Shewanella</taxon>
    </lineage>
</organism>
<protein>
    <recommendedName>
        <fullName evidence="4">DUF2730 family protein</fullName>
    </recommendedName>
</protein>
<proteinExistence type="predicted"/>
<sequence>MIESLFEFFGKYWGFIGSVISVFCALLMAWFSTRFTPRIEHEKVVQKVAEIDKRLSETEMQLEYMPTRDELHALDKTLEGLGARFGAMEQGIRRLETKTDMLLENELAQTHKGGN</sequence>
<keyword evidence="3" id="KW-1185">Reference proteome</keyword>
<dbReference type="AlphaFoldDB" id="Q8EJ13"/>
<feature type="transmembrane region" description="Helical" evidence="1">
    <location>
        <begin position="12"/>
        <end position="31"/>
    </location>
</feature>
<dbReference type="EMBL" id="AE014299">
    <property type="protein sequence ID" value="AAN53740.1"/>
    <property type="molecule type" value="Genomic_DNA"/>
</dbReference>
<dbReference type="InterPro" id="IPR020269">
    <property type="entry name" value="Phage_Mu_Releasin"/>
</dbReference>
<dbReference type="STRING" id="211586.SO_0662"/>
<dbReference type="PATRIC" id="fig|211586.12.peg.638"/>
<dbReference type="RefSeq" id="WP_011070985.1">
    <property type="nucleotide sequence ID" value="NC_004347.2"/>
</dbReference>
<reference evidence="2 3" key="3">
    <citation type="journal article" date="2008" name="Appl. Environ. Microbiol.">
        <title>Identification of mobile elements and pseudogenes in the Shewanella oneidensis MR-1 genome.</title>
        <authorList>
            <person name="Romine M.F."/>
            <person name="Carlson T.S."/>
            <person name="Norbeck A.D."/>
            <person name="McCue L.A."/>
            <person name="Lipton M.S."/>
        </authorList>
    </citation>
    <scope>NUCLEOTIDE SEQUENCE [LARGE SCALE GENOMIC DNA]</scope>
    <source>
        <strain evidence="3">ATCC 700550 / JCM 31522 / CIP 106686 / LMG 19005 / NCIMB 14063 / MR-1</strain>
    </source>
</reference>
<evidence type="ECO:0008006" key="4">
    <source>
        <dbReference type="Google" id="ProtNLM"/>
    </source>
</evidence>
<dbReference type="PaxDb" id="211586-SO_0662"/>
<reference evidence="2 3" key="1">
    <citation type="journal article" date="2002" name="Nat. Biotechnol.">
        <title>Genome sequence of the dissimilatory metal ion-reducing bacterium Shewanella oneidensis.</title>
        <authorList>
            <person name="Heidelberg J.F."/>
            <person name="Paulsen I.T."/>
            <person name="Nelson K.E."/>
            <person name="Gaidos E.J."/>
            <person name="Nelson W.C."/>
            <person name="Read T.D."/>
            <person name="Eisen J.A."/>
            <person name="Seshadri R."/>
            <person name="Ward N."/>
            <person name="Methe B."/>
            <person name="Clayton R.A."/>
            <person name="Meyer T."/>
            <person name="Tsapin A."/>
            <person name="Scott J."/>
            <person name="Beanan M."/>
            <person name="Brinkac L."/>
            <person name="Daugherty S."/>
            <person name="DeBoy R.T."/>
            <person name="Dodson R.J."/>
            <person name="Durkin A.S."/>
            <person name="Haft D.H."/>
            <person name="Kolonay J.F."/>
            <person name="Madupu R."/>
            <person name="Peterson J.D."/>
            <person name="Umayam L.A."/>
            <person name="White O."/>
            <person name="Wolf A.M."/>
            <person name="Vamathevan J."/>
            <person name="Weidman J."/>
            <person name="Impraim M."/>
            <person name="Lee K."/>
            <person name="Berry K."/>
            <person name="Lee C."/>
            <person name="Mueller J."/>
            <person name="Khouri H."/>
            <person name="Gill J."/>
            <person name="Utterback T.R."/>
            <person name="McDonald L.A."/>
            <person name="Feldblyum T.V."/>
            <person name="Smith H.O."/>
            <person name="Venter J.C."/>
            <person name="Nealson K.H."/>
            <person name="Fraser C.M."/>
        </authorList>
    </citation>
    <scope>NUCLEOTIDE SEQUENCE [LARGE SCALE GENOMIC DNA]</scope>
    <source>
        <strain evidence="3">ATCC 700550 / JCM 31522 / CIP 106686 / LMG 19005 / NCIMB 14063 / MR-1</strain>
    </source>
</reference>
<gene>
    <name evidence="2" type="ordered locus">SO_0662</name>
</gene>
<evidence type="ECO:0000256" key="1">
    <source>
        <dbReference type="SAM" id="Phobius"/>
    </source>
</evidence>
<reference evidence="2 3" key="4">
    <citation type="journal article" date="2011" name="BMC Genomics">
        <title>Genome-wide protein localization prediction strategies for gram negative bacteria.</title>
        <authorList>
            <person name="Romine M.F."/>
        </authorList>
    </citation>
    <scope>NUCLEOTIDE SEQUENCE [LARGE SCALE GENOMIC DNA]</scope>
    <source>
        <strain evidence="3">ATCC 700550 / JCM 31522 / CIP 106686 / LMG 19005 / NCIMB 14063 / MR-1</strain>
    </source>
</reference>